<organism evidence="7 8">
    <name type="scientific">Tegillarca granosa</name>
    <name type="common">Malaysian cockle</name>
    <name type="synonym">Anadara granosa</name>
    <dbReference type="NCBI Taxonomy" id="220873"/>
    <lineage>
        <taxon>Eukaryota</taxon>
        <taxon>Metazoa</taxon>
        <taxon>Spiralia</taxon>
        <taxon>Lophotrochozoa</taxon>
        <taxon>Mollusca</taxon>
        <taxon>Bivalvia</taxon>
        <taxon>Autobranchia</taxon>
        <taxon>Pteriomorphia</taxon>
        <taxon>Arcoida</taxon>
        <taxon>Arcoidea</taxon>
        <taxon>Arcidae</taxon>
        <taxon>Tegillarca</taxon>
    </lineage>
</organism>
<keyword evidence="8" id="KW-1185">Reference proteome</keyword>
<comment type="subcellular location">
    <subcellularLocation>
        <location evidence="1">Membrane</location>
        <topology evidence="1">Multi-pass membrane protein</topology>
    </subcellularLocation>
</comment>
<feature type="transmembrane region" description="Helical" evidence="6">
    <location>
        <begin position="126"/>
        <end position="145"/>
    </location>
</feature>
<dbReference type="EMBL" id="JARBDR010000656">
    <property type="protein sequence ID" value="KAJ8309600.1"/>
    <property type="molecule type" value="Genomic_DNA"/>
</dbReference>
<dbReference type="InterPro" id="IPR036259">
    <property type="entry name" value="MFS_trans_sf"/>
</dbReference>
<evidence type="ECO:0000256" key="1">
    <source>
        <dbReference type="ARBA" id="ARBA00004141"/>
    </source>
</evidence>
<evidence type="ECO:0000313" key="7">
    <source>
        <dbReference type="EMBL" id="KAJ8309600.1"/>
    </source>
</evidence>
<keyword evidence="4 6" id="KW-1133">Transmembrane helix</keyword>
<dbReference type="InterPro" id="IPR011701">
    <property type="entry name" value="MFS"/>
</dbReference>
<feature type="transmembrane region" description="Helical" evidence="6">
    <location>
        <begin position="293"/>
        <end position="311"/>
    </location>
</feature>
<evidence type="ECO:0000256" key="4">
    <source>
        <dbReference type="ARBA" id="ARBA00022989"/>
    </source>
</evidence>
<feature type="transmembrane region" description="Helical" evidence="6">
    <location>
        <begin position="323"/>
        <end position="343"/>
    </location>
</feature>
<dbReference type="PANTHER" id="PTHR43385:SF1">
    <property type="entry name" value="RIBOFLAVIN TRANSPORTER RIBJ"/>
    <property type="match status" value="1"/>
</dbReference>
<keyword evidence="2" id="KW-0813">Transport</keyword>
<feature type="transmembrane region" description="Helical" evidence="6">
    <location>
        <begin position="269"/>
        <end position="287"/>
    </location>
</feature>
<name>A0ABQ9F1X7_TEGGR</name>
<protein>
    <submittedName>
        <fullName evidence="7">Uncharacterized protein</fullName>
    </submittedName>
</protein>
<feature type="transmembrane region" description="Helical" evidence="6">
    <location>
        <begin position="457"/>
        <end position="477"/>
    </location>
</feature>
<dbReference type="Pfam" id="PF07690">
    <property type="entry name" value="MFS_1"/>
    <property type="match status" value="1"/>
</dbReference>
<feature type="transmembrane region" description="Helical" evidence="6">
    <location>
        <begin position="48"/>
        <end position="68"/>
    </location>
</feature>
<feature type="transmembrane region" description="Helical" evidence="6">
    <location>
        <begin position="380"/>
        <end position="402"/>
    </location>
</feature>
<dbReference type="InterPro" id="IPR052983">
    <property type="entry name" value="MFS_Riboflavin_Transporter"/>
</dbReference>
<gene>
    <name evidence="7" type="ORF">KUTeg_012844</name>
</gene>
<accession>A0ABQ9F1X7</accession>
<evidence type="ECO:0000256" key="3">
    <source>
        <dbReference type="ARBA" id="ARBA00022692"/>
    </source>
</evidence>
<evidence type="ECO:0000256" key="6">
    <source>
        <dbReference type="SAM" id="Phobius"/>
    </source>
</evidence>
<feature type="transmembrane region" description="Helical" evidence="6">
    <location>
        <begin position="15"/>
        <end position="36"/>
    </location>
</feature>
<sequence length="541" mass="61709">MGEYWLTNQFLKYRGYLVIFGGVLIHLTLGTVYTLGKEYWLTYFTIKHSFAMTVFTYGAIVGVGLGWFPDKEGLVSGLIVAGIGGGAVIFDPIQTAYLNPKNKIPDQQGHGKDRQSDILDNVPTCILILGLCYTGIQLIGSLLLVNPRMGIDKFSEQTYLTEETMLTSNGQHNTSKPYRTVKDPITAEEKTECTDFATDHTQQQGKEHLRTSAFRKWTLNCSTSIQTTVGLQKKQCQRYIEDWDNSSINEKNEGNKREYTPREVLRNKFLYILWFINLLNGQGITFISTLYKVAIVGSLAAACNGGGRLLWGILSDKYSVRTSLILSSGLICILMLTFNVTSLVSRELYVVYVCLLFLSLSGNSVLLPTATAKAFGKEHYGVNFGIIYTACIITSPLSAVLTSNLKNRIGWDGMFYMIAAFSFINSKFESNCKSNDALSCGELSYLTRLRNIKRTSFILSNFVFEFYSLNIFQFYVLSQTRHYFKYNVLNTNVWFFPGYLKSTKHKEKKRLYSYQKERHYYAVWINVKEDKWQRTNEFLYI</sequence>
<comment type="caution">
    <text evidence="7">The sequence shown here is derived from an EMBL/GenBank/DDBJ whole genome shotgun (WGS) entry which is preliminary data.</text>
</comment>
<feature type="transmembrane region" description="Helical" evidence="6">
    <location>
        <begin position="349"/>
        <end position="368"/>
    </location>
</feature>
<evidence type="ECO:0000256" key="2">
    <source>
        <dbReference type="ARBA" id="ARBA00022448"/>
    </source>
</evidence>
<reference evidence="7 8" key="1">
    <citation type="submission" date="2022-12" db="EMBL/GenBank/DDBJ databases">
        <title>Chromosome-level genome of Tegillarca granosa.</title>
        <authorList>
            <person name="Kim J."/>
        </authorList>
    </citation>
    <scope>NUCLEOTIDE SEQUENCE [LARGE SCALE GENOMIC DNA]</scope>
    <source>
        <strain evidence="7">Teg-2019</strain>
        <tissue evidence="7">Adductor muscle</tissue>
    </source>
</reference>
<dbReference type="Proteomes" id="UP001217089">
    <property type="component" value="Unassembled WGS sequence"/>
</dbReference>
<evidence type="ECO:0000256" key="5">
    <source>
        <dbReference type="ARBA" id="ARBA00023136"/>
    </source>
</evidence>
<proteinExistence type="predicted"/>
<dbReference type="SUPFAM" id="SSF103473">
    <property type="entry name" value="MFS general substrate transporter"/>
    <property type="match status" value="1"/>
</dbReference>
<keyword evidence="3 6" id="KW-0812">Transmembrane</keyword>
<dbReference type="Gene3D" id="1.20.1250.20">
    <property type="entry name" value="MFS general substrate transporter like domains"/>
    <property type="match status" value="1"/>
</dbReference>
<evidence type="ECO:0000313" key="8">
    <source>
        <dbReference type="Proteomes" id="UP001217089"/>
    </source>
</evidence>
<dbReference type="PANTHER" id="PTHR43385">
    <property type="entry name" value="RIBOFLAVIN TRANSPORTER RIBJ"/>
    <property type="match status" value="1"/>
</dbReference>
<keyword evidence="5 6" id="KW-0472">Membrane</keyword>